<dbReference type="Pfam" id="PF04351">
    <property type="entry name" value="PilP"/>
    <property type="match status" value="1"/>
</dbReference>
<evidence type="ECO:0000313" key="2">
    <source>
        <dbReference type="EMBL" id="GMN88539.1"/>
    </source>
</evidence>
<comment type="caution">
    <text evidence="2">The sequence shown here is derived from an EMBL/GenBank/DDBJ whole genome shotgun (WGS) entry which is preliminary data.</text>
</comment>
<protein>
    <submittedName>
        <fullName evidence="2">Pilus assembly protein PilP</fullName>
    </submittedName>
</protein>
<keyword evidence="1" id="KW-0732">Signal</keyword>
<organism evidence="2 3">
    <name type="scientific">Francisella sciaenopsi</name>
    <dbReference type="NCBI Taxonomy" id="3055034"/>
    <lineage>
        <taxon>Bacteria</taxon>
        <taxon>Pseudomonadati</taxon>
        <taxon>Pseudomonadota</taxon>
        <taxon>Gammaproteobacteria</taxon>
        <taxon>Thiotrichales</taxon>
        <taxon>Francisellaceae</taxon>
        <taxon>Francisella</taxon>
    </lineage>
</organism>
<proteinExistence type="predicted"/>
<accession>A0ABQ6PDJ2</accession>
<sequence length="199" mass="23140">MGKYQRLKLLCLVLMIVSYGNCYASYETRIDQVNQLIQNSTKSMKSTEKLDIPEYKGDTLTFERLSKIRNVFSIDHTLPFEKKIPIQRNNEDLQKREVVKLKPIFIPEELKDVMNAKPTELQKESLNSFKYKGMVSQNNEIWGIIESSVDAKPVYVEKGELIGQNYGKVENITKEGIVVGEWKKNEQKRVWEKTPVVIH</sequence>
<dbReference type="Proteomes" id="UP001628164">
    <property type="component" value="Unassembled WGS sequence"/>
</dbReference>
<feature type="signal peptide" evidence="1">
    <location>
        <begin position="1"/>
        <end position="24"/>
    </location>
</feature>
<dbReference type="Gene3D" id="2.30.30.830">
    <property type="match status" value="1"/>
</dbReference>
<feature type="chain" id="PRO_5047046670" evidence="1">
    <location>
        <begin position="25"/>
        <end position="199"/>
    </location>
</feature>
<dbReference type="InterPro" id="IPR007446">
    <property type="entry name" value="PilP"/>
</dbReference>
<keyword evidence="3" id="KW-1185">Reference proteome</keyword>
<evidence type="ECO:0000313" key="3">
    <source>
        <dbReference type="Proteomes" id="UP001628164"/>
    </source>
</evidence>
<dbReference type="RefSeq" id="WP_407876466.1">
    <property type="nucleotide sequence ID" value="NZ_BTHG01000001.1"/>
</dbReference>
<evidence type="ECO:0000256" key="1">
    <source>
        <dbReference type="SAM" id="SignalP"/>
    </source>
</evidence>
<reference evidence="2 3" key="1">
    <citation type="journal article" date="2024" name="Dis. Aquat. Organ.">
        <title>Francisella sciaenopsi sp. nov. isolated from diseased red drum Sciaenops ocellatus in Florida, USA.</title>
        <authorList>
            <person name="Kawahara M."/>
            <person name="Cody T.T."/>
            <person name="Yanong R.P.E."/>
            <person name="Henderson E."/>
            <person name="Yazdi Z."/>
            <person name="Soto E."/>
        </authorList>
    </citation>
    <scope>NUCLEOTIDE SEQUENCE [LARGE SCALE GENOMIC DNA]</scope>
    <source>
        <strain evidence="2 3">R22-20-7</strain>
    </source>
</reference>
<name>A0ABQ6PDJ2_9GAMM</name>
<gene>
    <name evidence="2" type="ORF">fsci_00250</name>
</gene>
<dbReference type="EMBL" id="BTHG01000001">
    <property type="protein sequence ID" value="GMN88539.1"/>
    <property type="molecule type" value="Genomic_DNA"/>
</dbReference>